<dbReference type="GO" id="GO:0003827">
    <property type="term" value="F:alpha-1,3-mannosylglycoprotein 2-beta-N-acetylglucosaminyltransferase activity"/>
    <property type="evidence" value="ECO:0007669"/>
    <property type="project" value="UniProtKB-UniRule"/>
</dbReference>
<evidence type="ECO:0000256" key="3">
    <source>
        <dbReference type="ARBA" id="ARBA00006492"/>
    </source>
</evidence>
<dbReference type="Proteomes" id="UP001497623">
    <property type="component" value="Unassembled WGS sequence"/>
</dbReference>
<protein>
    <recommendedName>
        <fullName evidence="13">Alpha-1,3-mannosyl-glycoprotein 2-beta-N-acetylglucosaminyltransferase</fullName>
        <shortName evidence="13">GNT-I</shortName>
        <shortName evidence="13">GlcNAc-T I</shortName>
        <ecNumber evidence="13">2.4.1.101</ecNumber>
    </recommendedName>
    <alternativeName>
        <fullName evidence="13">N-glycosyl-oligosaccharide-glycoprotein N-acetylglucosaminyltransferase I</fullName>
    </alternativeName>
</protein>
<keyword evidence="6" id="KW-0812">Transmembrane</keyword>
<keyword evidence="8 13" id="KW-0735">Signal-anchor</keyword>
<comment type="catalytic activity">
    <reaction evidence="13">
        <text>N(4)-(alpha-D-Man-(1-&gt;3)-[alpha-D-Man-(1-&gt;3)-[alpha-D-Man-(1-&gt;6)]-alpha-D-Man-(1-&gt;6)]-beta-D-Man-(1-&gt;4)-beta-D-GlcNAc-(1-&gt;4)-beta-D-GlcNAc)-L-asparaginyl-[protein] (N-glucan mannose isomer 5A1,2) + UDP-N-acetyl-alpha-D-glucosamine = N(4)-{beta-D-GlcNAc-(1-&gt;2)-alpha-D-Man-(1-&gt;3)-[alpha-D-Man-(1-&gt;3)-[alpha-D-Man-(1-&gt;6)]-alpha-D-Man-(1-&gt;6)]-beta-D-Man-(1-&gt;4)-beta-D-GlcNAc-(1-&gt;4)-beta-D-GlcNAc}-L-asparaginyl-[protein] + UDP + H(+)</text>
        <dbReference type="Rhea" id="RHEA:11456"/>
        <dbReference type="Rhea" id="RHEA-COMP:14367"/>
        <dbReference type="Rhea" id="RHEA-COMP:14368"/>
        <dbReference type="ChEBI" id="CHEBI:15378"/>
        <dbReference type="ChEBI" id="CHEBI:57705"/>
        <dbReference type="ChEBI" id="CHEBI:58223"/>
        <dbReference type="ChEBI" id="CHEBI:59087"/>
        <dbReference type="ChEBI" id="CHEBI:60625"/>
        <dbReference type="EC" id="2.4.1.101"/>
    </reaction>
</comment>
<evidence type="ECO:0000256" key="4">
    <source>
        <dbReference type="ARBA" id="ARBA00022676"/>
    </source>
</evidence>
<evidence type="ECO:0000313" key="14">
    <source>
        <dbReference type="EMBL" id="CAL4063983.1"/>
    </source>
</evidence>
<comment type="caution">
    <text evidence="14">The sequence shown here is derived from an EMBL/GenBank/DDBJ whole genome shotgun (WGS) entry which is preliminary data.</text>
</comment>
<dbReference type="EMBL" id="CAXKWB010001307">
    <property type="protein sequence ID" value="CAL4063983.1"/>
    <property type="molecule type" value="Genomic_DNA"/>
</dbReference>
<comment type="cofactor">
    <cofactor evidence="13">
        <name>Mn(2+)</name>
        <dbReference type="ChEBI" id="CHEBI:29035"/>
    </cofactor>
    <text evidence="13">The cofactor is mostly bound to the substrate.</text>
</comment>
<evidence type="ECO:0000256" key="8">
    <source>
        <dbReference type="ARBA" id="ARBA00022968"/>
    </source>
</evidence>
<dbReference type="PANTHER" id="PTHR46396:SF2">
    <property type="entry name" value="ILEI_PANDER DOMAIN-CONTAINING PROTEIN"/>
    <property type="match status" value="1"/>
</dbReference>
<feature type="non-terminal residue" evidence="14">
    <location>
        <position position="1"/>
    </location>
</feature>
<name>A0AAV2PVP7_MEGNR</name>
<sequence>RPEGKLATRISRNLRFGLFHMLNLYSNATKFIILEDDLIVAPDFYGFMQQTGVVMDQDKSVYCVSGFNHLSYAHTAKDPAQVYRIEFGPSYGWMTSREVLHDVLPKWLPSNITHDWDHVISSPVIRQGRECLVPDINRSYHGGIMGHHASASYRFEKNYLNRTINKLPYVKIMDTSKLLKESYESEMVSLFKKATSVKIEDIDNFTLPFSETGVYVICVKKSYDEDSINFRIVGEALNVWNKDARESHHHTWRLHYNNATLLVVGVPSSKYFSVAPKDCPVLKTSTPKEAEDELEKEDAHAREDMPIFVHRIFPYITDGGRRISLFSKDIFYIDTTNREVNSSTTLLSTETKPVLSNNNTSLNLASTTRPTQ</sequence>
<dbReference type="EC" id="2.4.1.101" evidence="13"/>
<evidence type="ECO:0000256" key="1">
    <source>
        <dbReference type="ARBA" id="ARBA00004323"/>
    </source>
</evidence>
<evidence type="ECO:0000256" key="2">
    <source>
        <dbReference type="ARBA" id="ARBA00004922"/>
    </source>
</evidence>
<dbReference type="PANTHER" id="PTHR46396">
    <property type="entry name" value="PROTEIN O-LINKED-MANNOSE BETA-1,2-N-ACETYLGLUCOSAMINYLTRANSFERASE 1"/>
    <property type="match status" value="1"/>
</dbReference>
<evidence type="ECO:0000256" key="12">
    <source>
        <dbReference type="ARBA" id="ARBA00023211"/>
    </source>
</evidence>
<evidence type="ECO:0000256" key="6">
    <source>
        <dbReference type="ARBA" id="ARBA00022692"/>
    </source>
</evidence>
<dbReference type="Pfam" id="PF03071">
    <property type="entry name" value="GNT-I"/>
    <property type="match status" value="1"/>
</dbReference>
<dbReference type="InterPro" id="IPR004139">
    <property type="entry name" value="Glyco_trans_13"/>
</dbReference>
<comment type="similarity">
    <text evidence="3 13">Belongs to the glycosyltransferase 13 family.</text>
</comment>
<dbReference type="GO" id="GO:0030145">
    <property type="term" value="F:manganese ion binding"/>
    <property type="evidence" value="ECO:0007669"/>
    <property type="project" value="UniProtKB-UniRule"/>
</dbReference>
<evidence type="ECO:0000256" key="11">
    <source>
        <dbReference type="ARBA" id="ARBA00023136"/>
    </source>
</evidence>
<comment type="function">
    <text evidence="13">Initiates complex N-linked carbohydrate formation. Essential for the conversion of high-mannose to hybrid and complex N-glycans.</text>
</comment>
<evidence type="ECO:0000256" key="9">
    <source>
        <dbReference type="ARBA" id="ARBA00022989"/>
    </source>
</evidence>
<evidence type="ECO:0000256" key="7">
    <source>
        <dbReference type="ARBA" id="ARBA00022723"/>
    </source>
</evidence>
<dbReference type="InterPro" id="IPR052463">
    <property type="entry name" value="O-linked_mannose_GnT"/>
</dbReference>
<evidence type="ECO:0000256" key="10">
    <source>
        <dbReference type="ARBA" id="ARBA00023034"/>
    </source>
</evidence>
<dbReference type="GO" id="GO:0000139">
    <property type="term" value="C:Golgi membrane"/>
    <property type="evidence" value="ECO:0007669"/>
    <property type="project" value="UniProtKB-SubCell"/>
</dbReference>
<proteinExistence type="inferred from homology"/>
<evidence type="ECO:0000256" key="5">
    <source>
        <dbReference type="ARBA" id="ARBA00022679"/>
    </source>
</evidence>
<accession>A0AAV2PVP7</accession>
<gene>
    <name evidence="14" type="ORF">MNOR_LOCUS3735</name>
</gene>
<dbReference type="Gene3D" id="3.90.550.10">
    <property type="entry name" value="Spore Coat Polysaccharide Biosynthesis Protein SpsA, Chain A"/>
    <property type="match status" value="1"/>
</dbReference>
<keyword evidence="5" id="KW-0808">Transferase</keyword>
<dbReference type="SUPFAM" id="SSF53448">
    <property type="entry name" value="Nucleotide-diphospho-sugar transferases"/>
    <property type="match status" value="1"/>
</dbReference>
<keyword evidence="9" id="KW-1133">Transmembrane helix</keyword>
<evidence type="ECO:0000313" key="15">
    <source>
        <dbReference type="Proteomes" id="UP001497623"/>
    </source>
</evidence>
<reference evidence="14 15" key="1">
    <citation type="submission" date="2024-05" db="EMBL/GenBank/DDBJ databases">
        <authorList>
            <person name="Wallberg A."/>
        </authorList>
    </citation>
    <scope>NUCLEOTIDE SEQUENCE [LARGE SCALE GENOMIC DNA]</scope>
</reference>
<keyword evidence="15" id="KW-1185">Reference proteome</keyword>
<comment type="pathway">
    <text evidence="2 13">Protein modification; protein glycosylation.</text>
</comment>
<dbReference type="GO" id="GO:0047223">
    <property type="term" value="F:beta-1,3-galactosyl-O-glycosyl-glycoprotein beta-1,3-N-acetylglucosaminyltransferase activity"/>
    <property type="evidence" value="ECO:0007669"/>
    <property type="project" value="TreeGrafter"/>
</dbReference>
<comment type="subcellular location">
    <subcellularLocation>
        <location evidence="1 13">Golgi apparatus membrane</location>
        <topology evidence="1 13">Single-pass type II membrane protein</topology>
    </subcellularLocation>
</comment>
<keyword evidence="7 13" id="KW-0479">Metal-binding</keyword>
<evidence type="ECO:0000256" key="13">
    <source>
        <dbReference type="RuleBase" id="RU368119"/>
    </source>
</evidence>
<dbReference type="GO" id="GO:0016266">
    <property type="term" value="P:protein O-linked glycosylation via N-acetyl-galactosamine"/>
    <property type="evidence" value="ECO:0007669"/>
    <property type="project" value="TreeGrafter"/>
</dbReference>
<keyword evidence="10 13" id="KW-0333">Golgi apparatus</keyword>
<keyword evidence="4 13" id="KW-0328">Glycosyltransferase</keyword>
<dbReference type="InterPro" id="IPR029044">
    <property type="entry name" value="Nucleotide-diphossugar_trans"/>
</dbReference>
<keyword evidence="11" id="KW-0472">Membrane</keyword>
<organism evidence="14 15">
    <name type="scientific">Meganyctiphanes norvegica</name>
    <name type="common">Northern krill</name>
    <name type="synonym">Thysanopoda norvegica</name>
    <dbReference type="NCBI Taxonomy" id="48144"/>
    <lineage>
        <taxon>Eukaryota</taxon>
        <taxon>Metazoa</taxon>
        <taxon>Ecdysozoa</taxon>
        <taxon>Arthropoda</taxon>
        <taxon>Crustacea</taxon>
        <taxon>Multicrustacea</taxon>
        <taxon>Malacostraca</taxon>
        <taxon>Eumalacostraca</taxon>
        <taxon>Eucarida</taxon>
        <taxon>Euphausiacea</taxon>
        <taxon>Euphausiidae</taxon>
        <taxon>Meganyctiphanes</taxon>
    </lineage>
</organism>
<dbReference type="AlphaFoldDB" id="A0AAV2PVP7"/>
<keyword evidence="12 13" id="KW-0464">Manganese</keyword>